<evidence type="ECO:0000259" key="2">
    <source>
        <dbReference type="Pfam" id="PF07748"/>
    </source>
</evidence>
<dbReference type="PANTHER" id="PTHR46017:SF1">
    <property type="entry name" value="ALPHA-MANNOSIDASE 2C1"/>
    <property type="match status" value="1"/>
</dbReference>
<dbReference type="SUPFAM" id="SSF74650">
    <property type="entry name" value="Galactose mutarotase-like"/>
    <property type="match status" value="1"/>
</dbReference>
<comment type="caution">
    <text evidence="3">The sequence shown here is derived from an EMBL/GenBank/DDBJ whole genome shotgun (WGS) entry which is preliminary data.</text>
</comment>
<feature type="domain" description="Glycosyl hydrolase family 38 C-terminal" evidence="2">
    <location>
        <begin position="544"/>
        <end position="697"/>
    </location>
</feature>
<organism evidence="3 4">
    <name type="scientific">Echinicola rosea</name>
    <dbReference type="NCBI Taxonomy" id="1807691"/>
    <lineage>
        <taxon>Bacteria</taxon>
        <taxon>Pseudomonadati</taxon>
        <taxon>Bacteroidota</taxon>
        <taxon>Cytophagia</taxon>
        <taxon>Cytophagales</taxon>
        <taxon>Cyclobacteriaceae</taxon>
        <taxon>Echinicola</taxon>
    </lineage>
</organism>
<accession>A0ABQ1URE8</accession>
<dbReference type="PANTHER" id="PTHR46017">
    <property type="entry name" value="ALPHA-MANNOSIDASE 2C1"/>
    <property type="match status" value="1"/>
</dbReference>
<evidence type="ECO:0000313" key="4">
    <source>
        <dbReference type="Proteomes" id="UP000647339"/>
    </source>
</evidence>
<dbReference type="EMBL" id="BMIU01000004">
    <property type="protein sequence ID" value="GGF24334.1"/>
    <property type="molecule type" value="Genomic_DNA"/>
</dbReference>
<dbReference type="Proteomes" id="UP000647339">
    <property type="component" value="Unassembled WGS sequence"/>
</dbReference>
<dbReference type="Gene3D" id="3.20.110.10">
    <property type="entry name" value="Glycoside hydrolase 38, N terminal domain"/>
    <property type="match status" value="1"/>
</dbReference>
<proteinExistence type="predicted"/>
<evidence type="ECO:0000259" key="1">
    <source>
        <dbReference type="Pfam" id="PF01074"/>
    </source>
</evidence>
<dbReference type="InterPro" id="IPR011682">
    <property type="entry name" value="Glyco_hydro_38_C"/>
</dbReference>
<sequence>MKPRIIHSAVISVFTVLIVTTNVTKAQDAYFVDGYHGGVYGHYPRWQTQFMVDQLSQHPNWKINLEIEPETWDSVKVYDPKAYKAFQNAMVKPGFAERIDIVNPSYGQAYLFNISGESIIRQFDLGIRHMRKHFPEMSYTTYSSEEPCFTSALPQILKSFGFKYAVLKNPNTCWGGYTRAHGGELVNWQGPDGSFIKTVPRYESEALEPNSTWQTRAWGNGESYIQAALEQGIPHPVGMCLQDAAWKGGPWLGADKPLYQPSHYVTWTNYFENIAISEAEDVWDFSQEDVLVSLVWGSQVMQQLAQNVRVAENNITLAEKMAAYAKAYSGGTWSAEKFDEGWRNLALAQHHDCWIVPYNRVEGNKTWADKVVDWTGIANEISAEAIDGILGGKATEIEAPLSINVFNGQGTAREELIKVDAEGLKQGNWKVMDIKGQQIPSQLAYIDGRQQLLFRAKAGPLGLSSFRLEQANVPKGNETRALKMPDGKVQVDTDYYEVIINPAKGGVIESLKAKKLRGKELVDKGDDRAFNELRGYFYDLGKFLSSTESPAKVEIVVNGPLMTAVSVKGHIGKHPFEQLISFYQGERKIDFEVTIDWQGSPGIGEYSQMENYKAVDPKKAFYNDAYKLLVHFPLALDQQKVFKNAPFDVTRSELESTFFTRWDSIKNNIILNWVDVMDETENLGVALFSDHTTSYAHGKDHPLALNIQYSGRALWGMNYKIEGPTHVKYALVPHREKWDEAGIWMENARWDEPLKAQLTTTSTGDVAHQSLLELEEEGWQITTAHFAGKDLLVRLFNAEGTAGQSTVLVDGSFKRAEFVTLNGENAEVLEVSGKSPRKIRLSIPRFGVRTLKIKDYHH</sequence>
<dbReference type="InterPro" id="IPR028995">
    <property type="entry name" value="Glyco_hydro_57/38_cen_sf"/>
</dbReference>
<dbReference type="SUPFAM" id="SSF88713">
    <property type="entry name" value="Glycoside hydrolase/deacetylase"/>
    <property type="match status" value="1"/>
</dbReference>
<keyword evidence="4" id="KW-1185">Reference proteome</keyword>
<dbReference type="Gene3D" id="2.70.98.30">
    <property type="entry name" value="Golgi alpha-mannosidase II, domain 4"/>
    <property type="match status" value="1"/>
</dbReference>
<protein>
    <submittedName>
        <fullName evidence="3">Alpha-mannosidase</fullName>
    </submittedName>
</protein>
<name>A0ABQ1URE8_9BACT</name>
<dbReference type="Pfam" id="PF01074">
    <property type="entry name" value="Glyco_hydro_38N"/>
    <property type="match status" value="1"/>
</dbReference>
<feature type="domain" description="Glycoside hydrolase family 38 N-terminal" evidence="1">
    <location>
        <begin position="67"/>
        <end position="199"/>
    </location>
</feature>
<dbReference type="InterPro" id="IPR000602">
    <property type="entry name" value="Glyco_hydro_38_N"/>
</dbReference>
<dbReference type="InterPro" id="IPR011013">
    <property type="entry name" value="Gal_mutarotase_sf_dom"/>
</dbReference>
<dbReference type="Gene3D" id="2.60.40.1180">
    <property type="entry name" value="Golgi alpha-mannosidase II"/>
    <property type="match status" value="1"/>
</dbReference>
<dbReference type="RefSeq" id="WP_137404569.1">
    <property type="nucleotide sequence ID" value="NZ_BMIU01000004.1"/>
</dbReference>
<gene>
    <name evidence="3" type="ORF">GCM10011339_10550</name>
</gene>
<dbReference type="InterPro" id="IPR011330">
    <property type="entry name" value="Glyco_hydro/deAcase_b/a-brl"/>
</dbReference>
<dbReference type="InterPro" id="IPR013780">
    <property type="entry name" value="Glyco_hydro_b"/>
</dbReference>
<evidence type="ECO:0000313" key="3">
    <source>
        <dbReference type="EMBL" id="GGF24334.1"/>
    </source>
</evidence>
<dbReference type="Pfam" id="PF07748">
    <property type="entry name" value="Glyco_hydro_38C"/>
    <property type="match status" value="1"/>
</dbReference>
<dbReference type="SUPFAM" id="SSF88688">
    <property type="entry name" value="Families 57/38 glycoside transferase middle domain"/>
    <property type="match status" value="1"/>
</dbReference>
<reference evidence="4" key="1">
    <citation type="journal article" date="2019" name="Int. J. Syst. Evol. Microbiol.">
        <title>The Global Catalogue of Microorganisms (GCM) 10K type strain sequencing project: providing services to taxonomists for standard genome sequencing and annotation.</title>
        <authorList>
            <consortium name="The Broad Institute Genomics Platform"/>
            <consortium name="The Broad Institute Genome Sequencing Center for Infectious Disease"/>
            <person name="Wu L."/>
            <person name="Ma J."/>
        </authorList>
    </citation>
    <scope>NUCLEOTIDE SEQUENCE [LARGE SCALE GENOMIC DNA]</scope>
    <source>
        <strain evidence="4">CGMCC 1.15407</strain>
    </source>
</reference>
<dbReference type="InterPro" id="IPR027291">
    <property type="entry name" value="Glyco_hydro_38_N_sf"/>
</dbReference>